<dbReference type="PANTHER" id="PTHR10344:SF4">
    <property type="entry name" value="UMP-CMP KINASE 2, MITOCHONDRIAL"/>
    <property type="match status" value="1"/>
</dbReference>
<dbReference type="AlphaFoldDB" id="A0A1X1EM38"/>
<evidence type="ECO:0000313" key="3">
    <source>
        <dbReference type="EMBL" id="ORM90020.1"/>
    </source>
</evidence>
<dbReference type="GO" id="GO:0006235">
    <property type="term" value="P:dTTP biosynthetic process"/>
    <property type="evidence" value="ECO:0007669"/>
    <property type="project" value="TreeGrafter"/>
</dbReference>
<name>A0A1X1EM38_PANCY</name>
<dbReference type="GO" id="GO:0005829">
    <property type="term" value="C:cytosol"/>
    <property type="evidence" value="ECO:0007669"/>
    <property type="project" value="TreeGrafter"/>
</dbReference>
<dbReference type="Gene3D" id="3.40.50.300">
    <property type="entry name" value="P-loop containing nucleotide triphosphate hydrolases"/>
    <property type="match status" value="1"/>
</dbReference>
<dbReference type="STRING" id="55209.HA50_25935"/>
<organism evidence="3 4">
    <name type="scientific">Pantoea cypripedii</name>
    <name type="common">Pectobacterium cypripedii</name>
    <name type="synonym">Erwinia cypripedii</name>
    <dbReference type="NCBI Taxonomy" id="55209"/>
    <lineage>
        <taxon>Bacteria</taxon>
        <taxon>Pseudomonadati</taxon>
        <taxon>Pseudomonadota</taxon>
        <taxon>Gammaproteobacteria</taxon>
        <taxon>Enterobacterales</taxon>
        <taxon>Erwiniaceae</taxon>
        <taxon>Pantoea</taxon>
    </lineage>
</organism>
<evidence type="ECO:0000256" key="2">
    <source>
        <dbReference type="ARBA" id="ARBA00022840"/>
    </source>
</evidence>
<evidence type="ECO:0000256" key="1">
    <source>
        <dbReference type="ARBA" id="ARBA00022741"/>
    </source>
</evidence>
<dbReference type="RefSeq" id="WP_084879740.1">
    <property type="nucleotide sequence ID" value="NZ_JAGGMY010000002.1"/>
</dbReference>
<dbReference type="GO" id="GO:0004798">
    <property type="term" value="F:dTMP kinase activity"/>
    <property type="evidence" value="ECO:0007669"/>
    <property type="project" value="TreeGrafter"/>
</dbReference>
<reference evidence="3 4" key="1">
    <citation type="journal article" date="2017" name="Antonie Van Leeuwenhoek">
        <title>Phylogenomic resolution of the bacterial genus Pantoea and its relationship with Erwinia and Tatumella.</title>
        <authorList>
            <person name="Palmer M."/>
            <person name="Steenkamp E.T."/>
            <person name="Coetzee M.P."/>
            <person name="Chan W.Y."/>
            <person name="van Zyl E."/>
            <person name="De Maayer P."/>
            <person name="Coutinho T.A."/>
            <person name="Blom J."/>
            <person name="Smits T.H."/>
            <person name="Duffy B."/>
            <person name="Venter S.N."/>
        </authorList>
    </citation>
    <scope>NUCLEOTIDE SEQUENCE [LARGE SCALE GENOMIC DNA]</scope>
    <source>
        <strain evidence="3 4">LMG 2657</strain>
    </source>
</reference>
<dbReference type="SUPFAM" id="SSF52540">
    <property type="entry name" value="P-loop containing nucleoside triphosphate hydrolases"/>
    <property type="match status" value="1"/>
</dbReference>
<comment type="caution">
    <text evidence="3">The sequence shown here is derived from an EMBL/GenBank/DDBJ whole genome shotgun (WGS) entry which is preliminary data.</text>
</comment>
<dbReference type="Proteomes" id="UP000193749">
    <property type="component" value="Unassembled WGS sequence"/>
</dbReference>
<protein>
    <submittedName>
        <fullName evidence="3">ATP-binding protein</fullName>
    </submittedName>
</protein>
<dbReference type="GO" id="GO:0005524">
    <property type="term" value="F:ATP binding"/>
    <property type="evidence" value="ECO:0007669"/>
    <property type="project" value="UniProtKB-KW"/>
</dbReference>
<keyword evidence="1" id="KW-0547">Nucleotide-binding</keyword>
<dbReference type="InterPro" id="IPR027417">
    <property type="entry name" value="P-loop_NTPase"/>
</dbReference>
<keyword evidence="2 3" id="KW-0067">ATP-binding</keyword>
<dbReference type="OrthoDB" id="6494800at2"/>
<proteinExistence type="predicted"/>
<sequence>MNSEHSSPLIAVIGSDGSGKSTVCDHLLAYLQNYGPAVRVHLGKQAGNVGRAAAQLPVIGNMIGRKIEQNTKKVRSKKGRMKMLPSFVISFFVIRRLLRFRRMLAFRKQGLIVLTDRFPQAQIPGAYDGPAFPENKESNGFIKWLARREKQAFQWMADHKPDLVIKLNVDLDVACARKPDHSPEALARKTLTTSLLNFEGAKIVDIDANRPLDEVLPAVEKAVAAFMKDHGYVYMDSASSVTT</sequence>
<dbReference type="CDD" id="cd01672">
    <property type="entry name" value="TMPK"/>
    <property type="match status" value="1"/>
</dbReference>
<gene>
    <name evidence="3" type="ORF">HA50_25935</name>
</gene>
<dbReference type="GO" id="GO:0006233">
    <property type="term" value="P:dTDP biosynthetic process"/>
    <property type="evidence" value="ECO:0007669"/>
    <property type="project" value="TreeGrafter"/>
</dbReference>
<dbReference type="PANTHER" id="PTHR10344">
    <property type="entry name" value="THYMIDYLATE KINASE"/>
    <property type="match status" value="1"/>
</dbReference>
<evidence type="ECO:0000313" key="4">
    <source>
        <dbReference type="Proteomes" id="UP000193749"/>
    </source>
</evidence>
<dbReference type="GO" id="GO:0006227">
    <property type="term" value="P:dUDP biosynthetic process"/>
    <property type="evidence" value="ECO:0007669"/>
    <property type="project" value="TreeGrafter"/>
</dbReference>
<keyword evidence="4" id="KW-1185">Reference proteome</keyword>
<dbReference type="EMBL" id="MLJI01000002">
    <property type="protein sequence ID" value="ORM90020.1"/>
    <property type="molecule type" value="Genomic_DNA"/>
</dbReference>
<accession>A0A1X1EM38</accession>